<gene>
    <name evidence="2" type="ORF">HDF10_002850</name>
</gene>
<evidence type="ECO:0000313" key="2">
    <source>
        <dbReference type="EMBL" id="MBB5344864.1"/>
    </source>
</evidence>
<keyword evidence="2" id="KW-0560">Oxidoreductase</keyword>
<dbReference type="InterPro" id="IPR013766">
    <property type="entry name" value="Thioredoxin_domain"/>
</dbReference>
<protein>
    <submittedName>
        <fullName evidence="2">Thioredoxin 2</fullName>
        <ecNumber evidence="2">1.8.1.8</ecNumber>
    </submittedName>
</protein>
<dbReference type="InterPro" id="IPR036249">
    <property type="entry name" value="Thioredoxin-like_sf"/>
</dbReference>
<dbReference type="SUPFAM" id="SSF52833">
    <property type="entry name" value="Thioredoxin-like"/>
    <property type="match status" value="1"/>
</dbReference>
<dbReference type="PROSITE" id="PS51352">
    <property type="entry name" value="THIOREDOXIN_2"/>
    <property type="match status" value="1"/>
</dbReference>
<dbReference type="GO" id="GO:0047134">
    <property type="term" value="F:protein-disulfide reductase [NAD(P)H] activity"/>
    <property type="evidence" value="ECO:0007669"/>
    <property type="project" value="UniProtKB-EC"/>
</dbReference>
<dbReference type="EMBL" id="JACHDZ010000004">
    <property type="protein sequence ID" value="MBB5344864.1"/>
    <property type="molecule type" value="Genomic_DNA"/>
</dbReference>
<dbReference type="PANTHER" id="PTHR45663:SF11">
    <property type="entry name" value="GEO12009P1"/>
    <property type="match status" value="1"/>
</dbReference>
<sequence>MPAIRSCKQCGQKNRIAANHLSDTGRCGACKTPLPPLDEPLQVDAALFDEIVQNSRVPVLVDFWAEWCGPCHAAAPEVARTARDMAGDALVLKVDIDKHQQLAARYQVRGIPNFAIFSAGKLVKQQAGVVGHDVMEGWLRSVAPSRTA</sequence>
<dbReference type="Proteomes" id="UP000569092">
    <property type="component" value="Unassembled WGS sequence"/>
</dbReference>
<comment type="caution">
    <text evidence="2">The sequence shown here is derived from an EMBL/GenBank/DDBJ whole genome shotgun (WGS) entry which is preliminary data.</text>
</comment>
<dbReference type="GO" id="GO:0005737">
    <property type="term" value="C:cytoplasm"/>
    <property type="evidence" value="ECO:0007669"/>
    <property type="project" value="TreeGrafter"/>
</dbReference>
<dbReference type="PANTHER" id="PTHR45663">
    <property type="entry name" value="GEO12009P1"/>
    <property type="match status" value="1"/>
</dbReference>
<accession>A0A7W8JBK8</accession>
<evidence type="ECO:0000313" key="3">
    <source>
        <dbReference type="Proteomes" id="UP000569092"/>
    </source>
</evidence>
<dbReference type="Pfam" id="PF21352">
    <property type="entry name" value="Zn_ribbon_Thio2"/>
    <property type="match status" value="1"/>
</dbReference>
<evidence type="ECO:0000259" key="1">
    <source>
        <dbReference type="PROSITE" id="PS51352"/>
    </source>
</evidence>
<reference evidence="2 3" key="1">
    <citation type="submission" date="2020-08" db="EMBL/GenBank/DDBJ databases">
        <title>Genomic Encyclopedia of Type Strains, Phase IV (KMG-V): Genome sequencing to study the core and pangenomes of soil and plant-associated prokaryotes.</title>
        <authorList>
            <person name="Whitman W."/>
        </authorList>
    </citation>
    <scope>NUCLEOTIDE SEQUENCE [LARGE SCALE GENOMIC DNA]</scope>
    <source>
        <strain evidence="2 3">M8US30</strain>
    </source>
</reference>
<organism evidence="2 3">
    <name type="scientific">Tunturiibacter lichenicola</name>
    <dbReference type="NCBI Taxonomy" id="2051959"/>
    <lineage>
        <taxon>Bacteria</taxon>
        <taxon>Pseudomonadati</taxon>
        <taxon>Acidobacteriota</taxon>
        <taxon>Terriglobia</taxon>
        <taxon>Terriglobales</taxon>
        <taxon>Acidobacteriaceae</taxon>
        <taxon>Tunturiibacter</taxon>
    </lineage>
</organism>
<dbReference type="AlphaFoldDB" id="A0A7W8JBK8"/>
<dbReference type="PRINTS" id="PR00421">
    <property type="entry name" value="THIOREDOXIN"/>
</dbReference>
<dbReference type="Gene3D" id="3.40.30.10">
    <property type="entry name" value="Glutaredoxin"/>
    <property type="match status" value="1"/>
</dbReference>
<name>A0A7W8JBK8_9BACT</name>
<dbReference type="Gene3D" id="2.30.30.380">
    <property type="entry name" value="Zn-finger domain of Sec23/24"/>
    <property type="match status" value="1"/>
</dbReference>
<proteinExistence type="predicted"/>
<feature type="domain" description="Thioredoxin" evidence="1">
    <location>
        <begin position="28"/>
        <end position="147"/>
    </location>
</feature>
<dbReference type="InterPro" id="IPR049299">
    <property type="entry name" value="Thio2_N"/>
</dbReference>
<dbReference type="Pfam" id="PF00085">
    <property type="entry name" value="Thioredoxin"/>
    <property type="match status" value="1"/>
</dbReference>
<dbReference type="CDD" id="cd02947">
    <property type="entry name" value="TRX_family"/>
    <property type="match status" value="1"/>
</dbReference>
<dbReference type="EC" id="1.8.1.8" evidence="2"/>